<evidence type="ECO:0000259" key="1">
    <source>
        <dbReference type="Pfam" id="PF00535"/>
    </source>
</evidence>
<dbReference type="InterPro" id="IPR001173">
    <property type="entry name" value="Glyco_trans_2-like"/>
</dbReference>
<dbReference type="EMBL" id="CP052909">
    <property type="protein sequence ID" value="QNJ98295.1"/>
    <property type="molecule type" value="Genomic_DNA"/>
</dbReference>
<proteinExistence type="predicted"/>
<evidence type="ECO:0000313" key="3">
    <source>
        <dbReference type="Proteomes" id="UP000515514"/>
    </source>
</evidence>
<reference evidence="2 3" key="1">
    <citation type="submission" date="2020-04" db="EMBL/GenBank/DDBJ databases">
        <title>Genome sequence of Altibacter aquimarinus strain ALE3EI.</title>
        <authorList>
            <person name="Oh H.-M."/>
            <person name="Jang D."/>
        </authorList>
    </citation>
    <scope>NUCLEOTIDE SEQUENCE [LARGE SCALE GENOMIC DNA]</scope>
    <source>
        <strain evidence="2 3">ALE3EI</strain>
    </source>
</reference>
<feature type="domain" description="Glycosyltransferase 2-like" evidence="1">
    <location>
        <begin position="4"/>
        <end position="182"/>
    </location>
</feature>
<dbReference type="PANTHER" id="PTHR43179:SF7">
    <property type="entry name" value="RHAMNOSYLTRANSFERASE WBBL"/>
    <property type="match status" value="1"/>
</dbReference>
<dbReference type="RefSeq" id="WP_186987900.1">
    <property type="nucleotide sequence ID" value="NZ_CP052909.1"/>
</dbReference>
<dbReference type="GO" id="GO:0016740">
    <property type="term" value="F:transferase activity"/>
    <property type="evidence" value="ECO:0007669"/>
    <property type="project" value="UniProtKB-KW"/>
</dbReference>
<keyword evidence="2" id="KW-0808">Transferase</keyword>
<dbReference type="CDD" id="cd04186">
    <property type="entry name" value="GT_2_like_c"/>
    <property type="match status" value="1"/>
</dbReference>
<dbReference type="Gene3D" id="3.90.550.10">
    <property type="entry name" value="Spore Coat Polysaccharide Biosynthesis Protein SpsA, Chain A"/>
    <property type="match status" value="1"/>
</dbReference>
<sequence>MKLSVIILNYNVRYFLEQTIVSTRQALKNIDSEIIVVDNDSKDDSCEMMKVRFPEITLIENKENVGFSKANNQAVAIAKGEYICLLNPDTAVTADTFRYCLRHAETNKNLGAIGVYMMDGTGNFLPESKRNVPTPKRSLLKLIGMAKNKNSYYAMDIKESENGAVDILAGAFMFMKREVFNEVNGLDDDYFMYGEDIDLSYKIIKAGYTNYYLGGNEILHYKGESTSRDSDYLDRFYGAMKIFYNKHFNPNVMLKTAVNLGIFLVKKFRGNSADKRKRGDKEPKEAYLLTENFQLLKMLSEVIQTPLHSASKAILQDKLYSDTLFIFDTEYMPYSQIFMVMKAQKNRNNRFRIRPPGCNFIVGSDKSDQKGEVIVF</sequence>
<dbReference type="AlphaFoldDB" id="A0A7G8PVC9"/>
<gene>
    <name evidence="2" type="ORF">ALE3EI_1744</name>
</gene>
<organism evidence="2 3">
    <name type="scientific">Constantimarinum furrinae</name>
    <dbReference type="NCBI Taxonomy" id="2562285"/>
    <lineage>
        <taxon>Bacteria</taxon>
        <taxon>Pseudomonadati</taxon>
        <taxon>Bacteroidota</taxon>
        <taxon>Flavobacteriia</taxon>
        <taxon>Flavobacteriales</taxon>
        <taxon>Flavobacteriaceae</taxon>
        <taxon>Altibacter/Constantimarinum group</taxon>
        <taxon>Constantimarinum</taxon>
    </lineage>
</organism>
<dbReference type="Pfam" id="PF00535">
    <property type="entry name" value="Glycos_transf_2"/>
    <property type="match status" value="1"/>
</dbReference>
<dbReference type="SUPFAM" id="SSF53448">
    <property type="entry name" value="Nucleotide-diphospho-sugar transferases"/>
    <property type="match status" value="1"/>
</dbReference>
<dbReference type="KEGG" id="alti:ALE3EI_1744"/>
<dbReference type="InterPro" id="IPR029044">
    <property type="entry name" value="Nucleotide-diphossugar_trans"/>
</dbReference>
<keyword evidence="3" id="KW-1185">Reference proteome</keyword>
<dbReference type="Proteomes" id="UP000515514">
    <property type="component" value="Chromosome"/>
</dbReference>
<accession>A0A7G8PVC9</accession>
<protein>
    <submittedName>
        <fullName evidence="2">Glycosyl transferase family 2</fullName>
    </submittedName>
</protein>
<dbReference type="PANTHER" id="PTHR43179">
    <property type="entry name" value="RHAMNOSYLTRANSFERASE WBBL"/>
    <property type="match status" value="1"/>
</dbReference>
<evidence type="ECO:0000313" key="2">
    <source>
        <dbReference type="EMBL" id="QNJ98295.1"/>
    </source>
</evidence>
<name>A0A7G8PVC9_9FLAO</name>